<feature type="transmembrane region" description="Helical" evidence="1">
    <location>
        <begin position="123"/>
        <end position="147"/>
    </location>
</feature>
<organism evidence="3 4">
    <name type="scientific">Exilibacterium tricleocarpae</name>
    <dbReference type="NCBI Taxonomy" id="2591008"/>
    <lineage>
        <taxon>Bacteria</taxon>
        <taxon>Pseudomonadati</taxon>
        <taxon>Pseudomonadota</taxon>
        <taxon>Gammaproteobacteria</taxon>
        <taxon>Cellvibrionales</taxon>
        <taxon>Cellvibrionaceae</taxon>
        <taxon>Exilibacterium</taxon>
    </lineage>
</organism>
<dbReference type="OrthoDB" id="2521581at2"/>
<protein>
    <submittedName>
        <fullName evidence="3">DUF1624 domain-containing protein</fullName>
    </submittedName>
</protein>
<evidence type="ECO:0000313" key="3">
    <source>
        <dbReference type="EMBL" id="TQV84722.1"/>
    </source>
</evidence>
<feature type="transmembrane region" description="Helical" evidence="1">
    <location>
        <begin position="228"/>
        <end position="248"/>
    </location>
</feature>
<feature type="transmembrane region" description="Helical" evidence="1">
    <location>
        <begin position="326"/>
        <end position="345"/>
    </location>
</feature>
<dbReference type="InterPro" id="IPR012429">
    <property type="entry name" value="HGSNAT_cat"/>
</dbReference>
<dbReference type="RefSeq" id="WP_142902927.1">
    <property type="nucleotide sequence ID" value="NZ_ML660088.1"/>
</dbReference>
<evidence type="ECO:0000256" key="1">
    <source>
        <dbReference type="SAM" id="Phobius"/>
    </source>
</evidence>
<keyword evidence="1" id="KW-0812">Transmembrane</keyword>
<feature type="transmembrane region" description="Helical" evidence="1">
    <location>
        <begin position="263"/>
        <end position="281"/>
    </location>
</feature>
<gene>
    <name evidence="3" type="ORF">FKG94_04155</name>
</gene>
<keyword evidence="4" id="KW-1185">Reference proteome</keyword>
<proteinExistence type="predicted"/>
<keyword evidence="1" id="KW-1133">Transmembrane helix</keyword>
<feature type="transmembrane region" description="Helical" evidence="1">
    <location>
        <begin position="44"/>
        <end position="67"/>
    </location>
</feature>
<dbReference type="Pfam" id="PF07786">
    <property type="entry name" value="HGSNAT_cat"/>
    <property type="match status" value="1"/>
</dbReference>
<dbReference type="AlphaFoldDB" id="A0A545U5I2"/>
<feature type="transmembrane region" description="Helical" evidence="1">
    <location>
        <begin position="193"/>
        <end position="216"/>
    </location>
</feature>
<feature type="transmembrane region" description="Helical" evidence="1">
    <location>
        <begin position="154"/>
        <end position="173"/>
    </location>
</feature>
<accession>A0A545U5I2</accession>
<feature type="domain" description="Heparan-alpha-glucosaminide N-acetyltransferase catalytic" evidence="2">
    <location>
        <begin position="7"/>
        <end position="222"/>
    </location>
</feature>
<dbReference type="Proteomes" id="UP000319732">
    <property type="component" value="Unassembled WGS sequence"/>
</dbReference>
<keyword evidence="1" id="KW-0472">Membrane</keyword>
<reference evidence="3 4" key="1">
    <citation type="submission" date="2019-06" db="EMBL/GenBank/DDBJ databases">
        <title>Whole genome sequence for Cellvibrionaceae sp. R142.</title>
        <authorList>
            <person name="Wang G."/>
        </authorList>
    </citation>
    <scope>NUCLEOTIDE SEQUENCE [LARGE SCALE GENOMIC DNA]</scope>
    <source>
        <strain evidence="3 4">R142</strain>
    </source>
</reference>
<feature type="transmembrane region" description="Helical" evidence="1">
    <location>
        <begin position="79"/>
        <end position="103"/>
    </location>
</feature>
<comment type="caution">
    <text evidence="3">The sequence shown here is derived from an EMBL/GenBank/DDBJ whole genome shotgun (WGS) entry which is preliminary data.</text>
</comment>
<evidence type="ECO:0000259" key="2">
    <source>
        <dbReference type="Pfam" id="PF07786"/>
    </source>
</evidence>
<dbReference type="EMBL" id="VHSG01000005">
    <property type="protein sequence ID" value="TQV84722.1"/>
    <property type="molecule type" value="Genomic_DNA"/>
</dbReference>
<feature type="transmembrane region" description="Helical" evidence="1">
    <location>
        <begin position="302"/>
        <end position="320"/>
    </location>
</feature>
<sequence length="358" mass="39266">MSVDADRILAVDLARGLSVVLMVTVHTLWMYADVETQTESLLGTAVHMIGKGTPVFLVAMGISFMLSRDQSVAGAVRRGIGVLALGYAMNTLKFLVPISVFGTMPPEFAAAYGWDFPLTSGQLLYLVLTGDILQLAGLSLIVLAVVRHYVKNKYGLLAGAVVVMFSARLAGAVENDNAVLDYVLRLFWSESYQVYFPVFPWLAFILLGMFLGAWFGEQRRRYGHVFGGMLPLGAGFAVLGGALCLWNADYHFGNFFHLGPGGALYLAGLNLMGLWAIHRLAEAVGPNRLFDCLCYCSKRVTSLYVIQWVLICWGMGWLGYQQLQAAGVLALMPVMLVLTLLVQSLREHKLVIRKTGIQ</sequence>
<feature type="transmembrane region" description="Helical" evidence="1">
    <location>
        <begin position="12"/>
        <end position="32"/>
    </location>
</feature>
<name>A0A545U5I2_9GAMM</name>
<evidence type="ECO:0000313" key="4">
    <source>
        <dbReference type="Proteomes" id="UP000319732"/>
    </source>
</evidence>